<name>A0ABT3RQJ3_9BACT</name>
<dbReference type="RefSeq" id="WP_266056358.1">
    <property type="nucleotide sequence ID" value="NZ_JAPFQN010000005.1"/>
</dbReference>
<reference evidence="1 2" key="1">
    <citation type="submission" date="2022-11" db="EMBL/GenBank/DDBJ databases">
        <title>The characterization of three novel Bacteroidetes species and genomic analysis of their roles in tidal elemental geochemical cycles.</title>
        <authorList>
            <person name="Ma K."/>
        </authorList>
    </citation>
    <scope>NUCLEOTIDE SEQUENCE [LARGE SCALE GENOMIC DNA]</scope>
    <source>
        <strain evidence="1 2">M17</strain>
    </source>
</reference>
<comment type="caution">
    <text evidence="1">The sequence shown here is derived from an EMBL/GenBank/DDBJ whole genome shotgun (WGS) entry which is preliminary data.</text>
</comment>
<sequence length="337" mass="38028">MDRILFFLFFLPCTLSLSGQSVRKFDNDIYNAYFDSLEQMDYDRILPIFGKQAYKRGYDIQYAYGISGVYFTQTQEISIESTLLGFNDSELVDMSDFIVFAPTVATTNAYTIRPDIWIFPFMNVYAIIGGGTTQTEVTLLDPIGLRTSQRFNASSFGLGVTLAGSLGPVWLAWDNNYNWADVEVVVEPVPAYNGSLRLGHTFFNANNPQSNLAIWAGAFYQIIKSDTEGSIPLQNVFPNAGSGQTIDNLRDWASTLPPAQRLVANQIIDKLEDISNGIDPDNAIINYKLDKKVAKPMNLIFGAQYQFNKRWILRTELGVFGKRSQFMLNLNYRFIGF</sequence>
<proteinExistence type="predicted"/>
<dbReference type="EMBL" id="JAPFQN010000005">
    <property type="protein sequence ID" value="MCX2743896.1"/>
    <property type="molecule type" value="Genomic_DNA"/>
</dbReference>
<dbReference type="Proteomes" id="UP001209885">
    <property type="component" value="Unassembled WGS sequence"/>
</dbReference>
<evidence type="ECO:0000313" key="2">
    <source>
        <dbReference type="Proteomes" id="UP001209885"/>
    </source>
</evidence>
<evidence type="ECO:0000313" key="1">
    <source>
        <dbReference type="EMBL" id="MCX2743896.1"/>
    </source>
</evidence>
<keyword evidence="2" id="KW-1185">Reference proteome</keyword>
<organism evidence="1 2">
    <name type="scientific">Mangrovivirga halotolerans</name>
    <dbReference type="NCBI Taxonomy" id="2993936"/>
    <lineage>
        <taxon>Bacteria</taxon>
        <taxon>Pseudomonadati</taxon>
        <taxon>Bacteroidota</taxon>
        <taxon>Cytophagia</taxon>
        <taxon>Cytophagales</taxon>
        <taxon>Mangrovivirgaceae</taxon>
        <taxon>Mangrovivirga</taxon>
    </lineage>
</organism>
<evidence type="ECO:0008006" key="3">
    <source>
        <dbReference type="Google" id="ProtNLM"/>
    </source>
</evidence>
<accession>A0ABT3RQJ3</accession>
<protein>
    <recommendedName>
        <fullName evidence="3">Outer membrane beta-barrel porin/alpha-amylase</fullName>
    </recommendedName>
</protein>
<gene>
    <name evidence="1" type="ORF">OO013_08465</name>
</gene>